<evidence type="ECO:0000256" key="2">
    <source>
        <dbReference type="ARBA" id="ARBA00023043"/>
    </source>
</evidence>
<dbReference type="PANTHER" id="PTHR24198">
    <property type="entry name" value="ANKYRIN REPEAT AND PROTEIN KINASE DOMAIN-CONTAINING PROTEIN"/>
    <property type="match status" value="1"/>
</dbReference>
<dbReference type="AlphaFoldDB" id="A0A0G4P6V6"/>
<dbReference type="PANTHER" id="PTHR24198:SF165">
    <property type="entry name" value="ANKYRIN REPEAT-CONTAINING PROTEIN-RELATED"/>
    <property type="match status" value="1"/>
</dbReference>
<evidence type="ECO:0000313" key="5">
    <source>
        <dbReference type="EMBL" id="CRL22078.1"/>
    </source>
</evidence>
<keyword evidence="2 3" id="KW-0040">ANK repeat</keyword>
<dbReference type="SUPFAM" id="SSF48403">
    <property type="entry name" value="Ankyrin repeat"/>
    <property type="match status" value="1"/>
</dbReference>
<dbReference type="PRINTS" id="PR01415">
    <property type="entry name" value="ANKYRIN"/>
</dbReference>
<accession>A0A0G4P6V6</accession>
<dbReference type="InterPro" id="IPR036770">
    <property type="entry name" value="Ankyrin_rpt-contain_sf"/>
</dbReference>
<evidence type="ECO:0000313" key="6">
    <source>
        <dbReference type="Proteomes" id="UP000053732"/>
    </source>
</evidence>
<sequence length="433" mass="47798">MISLLELPTELLLLTSKKLKSNDLSRLLQVNHRLYDLLLPSLYQRDVKSSNSQGLIKCAANGNERGVQHFLYWGGAYVDVKAVSNFHRGRGPMSEGKTPLGMAASAGHDAVVSLLLDHGARLNDFEGEKPLTRSYTPAIQALLGGHESTLKLLLERGAETEGPNMLFGGLINCAVASGQMSMLKLLIEFGVDINVEINGVYPLFWAVRRTPNYVSMVEVLLDNGASIALVDDDQGRLVHQAIDNGTIETLHLLLKRGATFHQSVFYPAIRQCTLQTVRLLLEYGAEVNFESLLCAVKSKFCGRLELFIDRGFDLNLRDSRGCTILHHAIRCCGTPTPIFRPPMMCGFGPSPPVVQCPPGSSSQRVAAYCRRKGYGNGTAEDIVRCLVRRGADVNAMDRKRQTPLYFAWKYASPDVQQLLLENGADWTAMLTIY</sequence>
<evidence type="ECO:0000256" key="1">
    <source>
        <dbReference type="ARBA" id="ARBA00022737"/>
    </source>
</evidence>
<reference evidence="5 6" key="1">
    <citation type="journal article" date="2014" name="Nat. Commun.">
        <title>Multiple recent horizontal transfers of a large genomic region in cheese making fungi.</title>
        <authorList>
            <person name="Cheeseman K."/>
            <person name="Ropars J."/>
            <person name="Renault P."/>
            <person name="Dupont J."/>
            <person name="Gouzy J."/>
            <person name="Branca A."/>
            <person name="Abraham A.L."/>
            <person name="Ceppi M."/>
            <person name="Conseiller E."/>
            <person name="Debuchy R."/>
            <person name="Malagnac F."/>
            <person name="Goarin A."/>
            <person name="Silar P."/>
            <person name="Lacoste S."/>
            <person name="Sallet E."/>
            <person name="Bensimon A."/>
            <person name="Giraud T."/>
            <person name="Brygoo Y."/>
        </authorList>
    </citation>
    <scope>NUCLEOTIDE SEQUENCE [LARGE SCALE GENOMIC DNA]</scope>
    <source>
        <strain evidence="6">FM 013</strain>
    </source>
</reference>
<keyword evidence="6" id="KW-1185">Reference proteome</keyword>
<dbReference type="EMBL" id="HG793140">
    <property type="protein sequence ID" value="CRL22078.1"/>
    <property type="molecule type" value="Genomic_DNA"/>
</dbReference>
<dbReference type="Proteomes" id="UP000053732">
    <property type="component" value="Unassembled WGS sequence"/>
</dbReference>
<dbReference type="InterPro" id="IPR001810">
    <property type="entry name" value="F-box_dom"/>
</dbReference>
<dbReference type="SMART" id="SM00248">
    <property type="entry name" value="ANK"/>
    <property type="match status" value="8"/>
</dbReference>
<dbReference type="Pfam" id="PF12796">
    <property type="entry name" value="Ank_2"/>
    <property type="match status" value="2"/>
</dbReference>
<feature type="repeat" description="ANK" evidence="3">
    <location>
        <begin position="198"/>
        <end position="232"/>
    </location>
</feature>
<dbReference type="PROSITE" id="PS50088">
    <property type="entry name" value="ANK_REPEAT"/>
    <property type="match status" value="2"/>
</dbReference>
<dbReference type="STRING" id="1429867.A0A0G4P6V6"/>
<dbReference type="InterPro" id="IPR002110">
    <property type="entry name" value="Ankyrin_rpt"/>
</dbReference>
<dbReference type="PROSITE" id="PS50297">
    <property type="entry name" value="ANK_REP_REGION"/>
    <property type="match status" value="1"/>
</dbReference>
<evidence type="ECO:0000259" key="4">
    <source>
        <dbReference type="PROSITE" id="PS50181"/>
    </source>
</evidence>
<keyword evidence="1" id="KW-0677">Repeat</keyword>
<evidence type="ECO:0000256" key="3">
    <source>
        <dbReference type="PROSITE-ProRule" id="PRU00023"/>
    </source>
</evidence>
<proteinExistence type="predicted"/>
<dbReference type="PROSITE" id="PS50181">
    <property type="entry name" value="FBOX"/>
    <property type="match status" value="1"/>
</dbReference>
<protein>
    <submittedName>
        <fullName evidence="5">Cyclin-like F-box</fullName>
    </submittedName>
</protein>
<organism evidence="5 6">
    <name type="scientific">Penicillium camemberti (strain FM 013)</name>
    <dbReference type="NCBI Taxonomy" id="1429867"/>
    <lineage>
        <taxon>Eukaryota</taxon>
        <taxon>Fungi</taxon>
        <taxon>Dikarya</taxon>
        <taxon>Ascomycota</taxon>
        <taxon>Pezizomycotina</taxon>
        <taxon>Eurotiomycetes</taxon>
        <taxon>Eurotiomycetidae</taxon>
        <taxon>Eurotiales</taxon>
        <taxon>Aspergillaceae</taxon>
        <taxon>Penicillium</taxon>
    </lineage>
</organism>
<name>A0A0G4P6V6_PENC3</name>
<gene>
    <name evidence="5" type="ORF">PCAMFM013_S007g000059</name>
</gene>
<dbReference type="Gene3D" id="1.25.40.20">
    <property type="entry name" value="Ankyrin repeat-containing domain"/>
    <property type="match status" value="1"/>
</dbReference>
<feature type="repeat" description="ANK" evidence="3">
    <location>
        <begin position="95"/>
        <end position="127"/>
    </location>
</feature>
<feature type="domain" description="F-box" evidence="4">
    <location>
        <begin position="1"/>
        <end position="46"/>
    </location>
</feature>